<dbReference type="InterPro" id="IPR007197">
    <property type="entry name" value="rSAM"/>
</dbReference>
<keyword evidence="2" id="KW-0004">4Fe-4S</keyword>
<dbReference type="GO" id="GO:0051539">
    <property type="term" value="F:4 iron, 4 sulfur cluster binding"/>
    <property type="evidence" value="ECO:0007669"/>
    <property type="project" value="UniProtKB-KW"/>
</dbReference>
<accession>A0A3B0R231</accession>
<comment type="cofactor">
    <cofactor evidence="1">
        <name>[4Fe-4S] cluster</name>
        <dbReference type="ChEBI" id="CHEBI:49883"/>
    </cofactor>
</comment>
<dbReference type="PANTHER" id="PTHR11135">
    <property type="entry name" value="HISTONE ACETYLTRANSFERASE-RELATED"/>
    <property type="match status" value="1"/>
</dbReference>
<dbReference type="GO" id="GO:0016491">
    <property type="term" value="F:oxidoreductase activity"/>
    <property type="evidence" value="ECO:0007669"/>
    <property type="project" value="UniProtKB-KW"/>
</dbReference>
<feature type="domain" description="Radical SAM core" evidence="7">
    <location>
        <begin position="1"/>
        <end position="236"/>
    </location>
</feature>
<evidence type="ECO:0000256" key="6">
    <source>
        <dbReference type="ARBA" id="ARBA00023014"/>
    </source>
</evidence>
<dbReference type="SFLD" id="SFLDS00029">
    <property type="entry name" value="Radical_SAM"/>
    <property type="match status" value="1"/>
</dbReference>
<evidence type="ECO:0000256" key="2">
    <source>
        <dbReference type="ARBA" id="ARBA00022485"/>
    </source>
</evidence>
<keyword evidence="3" id="KW-0949">S-adenosyl-L-methionine</keyword>
<dbReference type="Gene3D" id="3.80.30.20">
    <property type="entry name" value="tm_1862 like domain"/>
    <property type="match status" value="1"/>
</dbReference>
<evidence type="ECO:0000259" key="7">
    <source>
        <dbReference type="PROSITE" id="PS51918"/>
    </source>
</evidence>
<dbReference type="InterPro" id="IPR023404">
    <property type="entry name" value="rSAM_horseshoe"/>
</dbReference>
<dbReference type="InterPro" id="IPR058240">
    <property type="entry name" value="rSAM_sf"/>
</dbReference>
<keyword evidence="5" id="KW-0408">Iron</keyword>
<dbReference type="InterPro" id="IPR039661">
    <property type="entry name" value="ELP3"/>
</dbReference>
<dbReference type="Pfam" id="PF16199">
    <property type="entry name" value="Radical_SAM_C"/>
    <property type="match status" value="1"/>
</dbReference>
<evidence type="ECO:0000256" key="5">
    <source>
        <dbReference type="ARBA" id="ARBA00023004"/>
    </source>
</evidence>
<dbReference type="CDD" id="cd01335">
    <property type="entry name" value="Radical_SAM"/>
    <property type="match status" value="1"/>
</dbReference>
<dbReference type="SFLD" id="SFLDG01086">
    <property type="entry name" value="elongater_protein-like"/>
    <property type="match status" value="1"/>
</dbReference>
<keyword evidence="6" id="KW-0411">Iron-sulfur</keyword>
<keyword evidence="4" id="KW-0479">Metal-binding</keyword>
<evidence type="ECO:0000313" key="8">
    <source>
        <dbReference type="EMBL" id="VAV83246.1"/>
    </source>
</evidence>
<dbReference type="AlphaFoldDB" id="A0A3B0R231"/>
<dbReference type="InterPro" id="IPR032432">
    <property type="entry name" value="Radical_SAM_C"/>
</dbReference>
<dbReference type="SMART" id="SM00729">
    <property type="entry name" value="Elp3"/>
    <property type="match status" value="1"/>
</dbReference>
<dbReference type="GO" id="GO:0002926">
    <property type="term" value="P:tRNA wobble base 5-methoxycarbonylmethyl-2-thiouridinylation"/>
    <property type="evidence" value="ECO:0007669"/>
    <property type="project" value="TreeGrafter"/>
</dbReference>
<dbReference type="SFLD" id="SFLDG01082">
    <property type="entry name" value="B12-binding_domain_containing"/>
    <property type="match status" value="1"/>
</dbReference>
<organism evidence="8">
    <name type="scientific">hydrothermal vent metagenome</name>
    <dbReference type="NCBI Taxonomy" id="652676"/>
    <lineage>
        <taxon>unclassified sequences</taxon>
        <taxon>metagenomes</taxon>
        <taxon>ecological metagenomes</taxon>
    </lineage>
</organism>
<dbReference type="GO" id="GO:0046872">
    <property type="term" value="F:metal ion binding"/>
    <property type="evidence" value="ECO:0007669"/>
    <property type="project" value="UniProtKB-KW"/>
</dbReference>
<dbReference type="InterPro" id="IPR006638">
    <property type="entry name" value="Elp3/MiaA/NifB-like_rSAM"/>
</dbReference>
<evidence type="ECO:0000256" key="3">
    <source>
        <dbReference type="ARBA" id="ARBA00022691"/>
    </source>
</evidence>
<proteinExistence type="predicted"/>
<sequence length="269" mass="29501">MGKKKQLIIPVFIPFGGCPHKCVFCDQRGITGQSGMPSSEDVSLKIREYLSTWKGIGRREVAFYGGSFTGLTTTEQEEYLGAAKVFVDAGDIDGLRISTRPDYIDAEVVERLLRFKVEVVELGVQSLDNEVLALSGRGHDVESVEAAVGFLKEACIEVGIQLMPGLPGDTVERVIETARATVALAPAFVRIYPTLVIKDTALAELYDAGRYEAWNLTDMVELLKKVNRIFEQAGIKIIRMGLHSSKELEQSLIDGPYHPDLRGLVAKAG</sequence>
<reference evidence="8" key="1">
    <citation type="submission" date="2018-06" db="EMBL/GenBank/DDBJ databases">
        <authorList>
            <person name="Zhirakovskaya E."/>
        </authorList>
    </citation>
    <scope>NUCLEOTIDE SEQUENCE</scope>
</reference>
<dbReference type="Pfam" id="PF04055">
    <property type="entry name" value="Radical_SAM"/>
    <property type="match status" value="1"/>
</dbReference>
<dbReference type="GO" id="GO:0005737">
    <property type="term" value="C:cytoplasm"/>
    <property type="evidence" value="ECO:0007669"/>
    <property type="project" value="TreeGrafter"/>
</dbReference>
<evidence type="ECO:0000256" key="4">
    <source>
        <dbReference type="ARBA" id="ARBA00022723"/>
    </source>
</evidence>
<dbReference type="SUPFAM" id="SSF102114">
    <property type="entry name" value="Radical SAM enzymes"/>
    <property type="match status" value="1"/>
</dbReference>
<protein>
    <submittedName>
        <fullName evidence="8">Oxygen-independent coproporphyrinogen III oxidase</fullName>
        <ecNumber evidence="8">1.-.-.-</ecNumber>
    </submittedName>
</protein>
<keyword evidence="8" id="KW-0560">Oxidoreductase</keyword>
<dbReference type="PROSITE" id="PS51918">
    <property type="entry name" value="RADICAL_SAM"/>
    <property type="match status" value="1"/>
</dbReference>
<evidence type="ECO:0000256" key="1">
    <source>
        <dbReference type="ARBA" id="ARBA00001966"/>
    </source>
</evidence>
<dbReference type="EC" id="1.-.-.-" evidence="8"/>
<dbReference type="PANTHER" id="PTHR11135:SF0">
    <property type="entry name" value="ELONGATOR COMPLEX PROTEIN 3"/>
    <property type="match status" value="1"/>
</dbReference>
<dbReference type="EMBL" id="UOEA01000037">
    <property type="protein sequence ID" value="VAV83246.1"/>
    <property type="molecule type" value="Genomic_DNA"/>
</dbReference>
<name>A0A3B0R231_9ZZZZ</name>
<gene>
    <name evidence="8" type="ORF">MNBD_DELTA01-1482</name>
</gene>